<evidence type="ECO:0000256" key="3">
    <source>
        <dbReference type="ARBA" id="ARBA00012000"/>
    </source>
</evidence>
<dbReference type="GO" id="GO:0043916">
    <property type="term" value="F:DNA-7-methylguanine glycosylase activity"/>
    <property type="evidence" value="ECO:0007669"/>
    <property type="project" value="TreeGrafter"/>
</dbReference>
<keyword evidence="7" id="KW-0378">Hydrolase</keyword>
<dbReference type="GO" id="GO:0032131">
    <property type="term" value="F:alkylated DNA binding"/>
    <property type="evidence" value="ECO:0007669"/>
    <property type="project" value="TreeGrafter"/>
</dbReference>
<dbReference type="InterPro" id="IPR051912">
    <property type="entry name" value="Alkylbase_DNA_Glycosylase/TA"/>
</dbReference>
<reference evidence="7 8" key="1">
    <citation type="journal article" date="2008" name="Int. J. Syst. Evol. Microbiol.">
        <title>Amphritea japonica sp. nov. and Amphritea balenae sp. nov., isolated from the sediment adjacent to sperm whale carcasses off Kagoshima, Japan.</title>
        <authorList>
            <person name="Miyazaki M."/>
            <person name="Nogi Y."/>
            <person name="Fujiwara Y."/>
            <person name="Kawato M."/>
            <person name="Nagahama T."/>
            <person name="Kubokawa K."/>
            <person name="Horikoshi K."/>
        </authorList>
    </citation>
    <scope>NUCLEOTIDE SEQUENCE [LARGE SCALE GENOMIC DNA]</scope>
    <source>
        <strain evidence="7 8">ATCC BAA-1530</strain>
    </source>
</reference>
<dbReference type="EC" id="3.2.2.21" evidence="3"/>
<dbReference type="Gene3D" id="1.10.1670.40">
    <property type="match status" value="1"/>
</dbReference>
<dbReference type="SMART" id="SM00478">
    <property type="entry name" value="ENDO3c"/>
    <property type="match status" value="1"/>
</dbReference>
<dbReference type="Gene3D" id="1.10.340.30">
    <property type="entry name" value="Hypothetical protein, domain 2"/>
    <property type="match status" value="1"/>
</dbReference>
<evidence type="ECO:0000256" key="4">
    <source>
        <dbReference type="ARBA" id="ARBA00022763"/>
    </source>
</evidence>
<protein>
    <recommendedName>
        <fullName evidence="3">DNA-3-methyladenine glycosylase II</fullName>
        <ecNumber evidence="3">3.2.2.21</ecNumber>
    </recommendedName>
</protein>
<organism evidence="7 8">
    <name type="scientific">Amphritea japonica ATCC BAA-1530</name>
    <dbReference type="NCBI Taxonomy" id="1278309"/>
    <lineage>
        <taxon>Bacteria</taxon>
        <taxon>Pseudomonadati</taxon>
        <taxon>Pseudomonadota</taxon>
        <taxon>Gammaproteobacteria</taxon>
        <taxon>Oceanospirillales</taxon>
        <taxon>Oceanospirillaceae</taxon>
        <taxon>Amphritea</taxon>
    </lineage>
</organism>
<dbReference type="CDD" id="cd00056">
    <property type="entry name" value="ENDO3c"/>
    <property type="match status" value="1"/>
</dbReference>
<evidence type="ECO:0000313" key="7">
    <source>
        <dbReference type="EMBL" id="BBB27072.1"/>
    </source>
</evidence>
<sequence>MDTGGHINNLMDQSHIDLALAELAKRDADIARALPQIGTPLPRQRPFGFSALLAIIIGQQVSTEAAAAIRGRVETVVLGGVPDGELTPERLQLTEDQALRDAGMSWRKIEYANGLAEALQTGVLDLDALPDMTDEEAIKAISSLRGFGRWSAEIYLMFSLQRQDIFPADDLALLVALGRLKRLEQKPTPKQARQLIKHWSPCRSAGSLFLWHYYRGAPA</sequence>
<evidence type="ECO:0000259" key="6">
    <source>
        <dbReference type="SMART" id="SM00478"/>
    </source>
</evidence>
<dbReference type="Proteomes" id="UP000595663">
    <property type="component" value="Chromosome"/>
</dbReference>
<dbReference type="GO" id="GO:0008725">
    <property type="term" value="F:DNA-3-methyladenine glycosylase activity"/>
    <property type="evidence" value="ECO:0007669"/>
    <property type="project" value="TreeGrafter"/>
</dbReference>
<dbReference type="InterPro" id="IPR011257">
    <property type="entry name" value="DNA_glycosylase"/>
</dbReference>
<feature type="domain" description="HhH-GPD" evidence="6">
    <location>
        <begin position="57"/>
        <end position="218"/>
    </location>
</feature>
<comment type="similarity">
    <text evidence="2">Belongs to the alkylbase DNA glycosidase AlkA family.</text>
</comment>
<name>A0A7R6PID5_9GAMM</name>
<evidence type="ECO:0000256" key="2">
    <source>
        <dbReference type="ARBA" id="ARBA00010817"/>
    </source>
</evidence>
<dbReference type="KEGG" id="ajp:AMJAP_2483"/>
<proteinExistence type="inferred from homology"/>
<evidence type="ECO:0000256" key="1">
    <source>
        <dbReference type="ARBA" id="ARBA00000086"/>
    </source>
</evidence>
<dbReference type="SUPFAM" id="SSF48150">
    <property type="entry name" value="DNA-glycosylase"/>
    <property type="match status" value="1"/>
</dbReference>
<dbReference type="InterPro" id="IPR003265">
    <property type="entry name" value="HhH-GPD_domain"/>
</dbReference>
<dbReference type="GO" id="GO:0005737">
    <property type="term" value="C:cytoplasm"/>
    <property type="evidence" value="ECO:0007669"/>
    <property type="project" value="TreeGrafter"/>
</dbReference>
<dbReference type="EMBL" id="AP014545">
    <property type="protein sequence ID" value="BBB27072.1"/>
    <property type="molecule type" value="Genomic_DNA"/>
</dbReference>
<dbReference type="PANTHER" id="PTHR43003">
    <property type="entry name" value="DNA-3-METHYLADENINE GLYCOSYLASE"/>
    <property type="match status" value="1"/>
</dbReference>
<keyword evidence="8" id="KW-1185">Reference proteome</keyword>
<keyword evidence="5" id="KW-0234">DNA repair</keyword>
<gene>
    <name evidence="7" type="primary">alkA</name>
    <name evidence="7" type="ORF">AMJAP_2483</name>
</gene>
<keyword evidence="4" id="KW-0227">DNA damage</keyword>
<evidence type="ECO:0000313" key="8">
    <source>
        <dbReference type="Proteomes" id="UP000595663"/>
    </source>
</evidence>
<dbReference type="Pfam" id="PF00730">
    <property type="entry name" value="HhH-GPD"/>
    <property type="match status" value="1"/>
</dbReference>
<evidence type="ECO:0000256" key="5">
    <source>
        <dbReference type="ARBA" id="ARBA00023204"/>
    </source>
</evidence>
<keyword evidence="7" id="KW-0326">Glycosidase</keyword>
<dbReference type="AlphaFoldDB" id="A0A7R6PID5"/>
<accession>A0A7R6PID5</accession>
<dbReference type="GO" id="GO:0006307">
    <property type="term" value="P:DNA alkylation repair"/>
    <property type="evidence" value="ECO:0007669"/>
    <property type="project" value="TreeGrafter"/>
</dbReference>
<dbReference type="FunFam" id="1.10.340.30:FF:000004">
    <property type="entry name" value="DNA-3-methyladenine glycosylase II"/>
    <property type="match status" value="1"/>
</dbReference>
<dbReference type="GO" id="GO:0032993">
    <property type="term" value="C:protein-DNA complex"/>
    <property type="evidence" value="ECO:0007669"/>
    <property type="project" value="TreeGrafter"/>
</dbReference>
<dbReference type="PANTHER" id="PTHR43003:SF5">
    <property type="entry name" value="DNA-3-METHYLADENINE GLYCOSYLASE"/>
    <property type="match status" value="1"/>
</dbReference>
<dbReference type="GO" id="GO:0006285">
    <property type="term" value="P:base-excision repair, AP site formation"/>
    <property type="evidence" value="ECO:0007669"/>
    <property type="project" value="TreeGrafter"/>
</dbReference>
<comment type="catalytic activity">
    <reaction evidence="1">
        <text>Hydrolysis of alkylated DNA, releasing 3-methyladenine, 3-methylguanine, 7-methylguanine and 7-methyladenine.</text>
        <dbReference type="EC" id="3.2.2.21"/>
    </reaction>
</comment>